<dbReference type="SUPFAM" id="SSF53383">
    <property type="entry name" value="PLP-dependent transferases"/>
    <property type="match status" value="1"/>
</dbReference>
<dbReference type="GO" id="GO:0030170">
    <property type="term" value="F:pyridoxal phosphate binding"/>
    <property type="evidence" value="ECO:0007669"/>
    <property type="project" value="InterPro"/>
</dbReference>
<dbReference type="Gene3D" id="3.40.640.10">
    <property type="entry name" value="Type I PLP-dependent aspartate aminotransferase-like (Major domain)"/>
    <property type="match status" value="1"/>
</dbReference>
<keyword evidence="2" id="KW-0032">Aminotransferase</keyword>
<dbReference type="PANTHER" id="PTHR45688">
    <property type="match status" value="1"/>
</dbReference>
<dbReference type="Proteomes" id="UP001381693">
    <property type="component" value="Unassembled WGS sequence"/>
</dbReference>
<keyword evidence="3" id="KW-1185">Reference proteome</keyword>
<reference evidence="2 3" key="1">
    <citation type="submission" date="2023-11" db="EMBL/GenBank/DDBJ databases">
        <title>Halocaridina rubra genome assembly.</title>
        <authorList>
            <person name="Smith C."/>
        </authorList>
    </citation>
    <scope>NUCLEOTIDE SEQUENCE [LARGE SCALE GENOMIC DNA]</scope>
    <source>
        <strain evidence="2">EP-1</strain>
        <tissue evidence="2">Whole</tissue>
    </source>
</reference>
<dbReference type="EC" id="2.6.1.4" evidence="2"/>
<evidence type="ECO:0000256" key="1">
    <source>
        <dbReference type="ARBA" id="ARBA00008954"/>
    </source>
</evidence>
<dbReference type="InterPro" id="IPR005814">
    <property type="entry name" value="Aminotrans_3"/>
</dbReference>
<keyword evidence="2" id="KW-0808">Transferase</keyword>
<comment type="caution">
    <text evidence="2">The sequence shown here is derived from an EMBL/GenBank/DDBJ whole genome shotgun (WGS) entry which is preliminary data.</text>
</comment>
<dbReference type="InterPro" id="IPR049704">
    <property type="entry name" value="Aminotrans_3_PPA_site"/>
</dbReference>
<dbReference type="InterPro" id="IPR015424">
    <property type="entry name" value="PyrdxlP-dep_Trfase"/>
</dbReference>
<accession>A0AAN8WIV5</accession>
<evidence type="ECO:0000313" key="3">
    <source>
        <dbReference type="Proteomes" id="UP001381693"/>
    </source>
</evidence>
<dbReference type="EMBL" id="JAXCGZ010018952">
    <property type="protein sequence ID" value="KAK7067017.1"/>
    <property type="molecule type" value="Genomic_DNA"/>
</dbReference>
<dbReference type="GO" id="GO:0005739">
    <property type="term" value="C:mitochondrion"/>
    <property type="evidence" value="ECO:0007669"/>
    <property type="project" value="TreeGrafter"/>
</dbReference>
<dbReference type="Pfam" id="PF00202">
    <property type="entry name" value="Aminotran_3"/>
    <property type="match status" value="1"/>
</dbReference>
<proteinExistence type="inferred from homology"/>
<evidence type="ECO:0000313" key="2">
    <source>
        <dbReference type="EMBL" id="KAK7067017.1"/>
    </source>
</evidence>
<dbReference type="InterPro" id="IPR015421">
    <property type="entry name" value="PyrdxlP-dep_Trfase_major"/>
</dbReference>
<dbReference type="PANTHER" id="PTHR45688:SF13">
    <property type="entry name" value="ALANINE--GLYOXYLATE AMINOTRANSFERASE 2-LIKE"/>
    <property type="match status" value="1"/>
</dbReference>
<gene>
    <name evidence="2" type="primary">AGXT2_2</name>
    <name evidence="2" type="ORF">SK128_027332</name>
</gene>
<name>A0AAN8WIV5_HALRR</name>
<dbReference type="GO" id="GO:0047958">
    <property type="term" value="F:glycine:2-oxoglutarate aminotransferase activity"/>
    <property type="evidence" value="ECO:0007669"/>
    <property type="project" value="UniProtKB-EC"/>
</dbReference>
<organism evidence="2 3">
    <name type="scientific">Halocaridina rubra</name>
    <name type="common">Hawaiian red shrimp</name>
    <dbReference type="NCBI Taxonomy" id="373956"/>
    <lineage>
        <taxon>Eukaryota</taxon>
        <taxon>Metazoa</taxon>
        <taxon>Ecdysozoa</taxon>
        <taxon>Arthropoda</taxon>
        <taxon>Crustacea</taxon>
        <taxon>Multicrustacea</taxon>
        <taxon>Malacostraca</taxon>
        <taxon>Eumalacostraca</taxon>
        <taxon>Eucarida</taxon>
        <taxon>Decapoda</taxon>
        <taxon>Pleocyemata</taxon>
        <taxon>Caridea</taxon>
        <taxon>Atyoidea</taxon>
        <taxon>Atyidae</taxon>
        <taxon>Halocaridina</taxon>
    </lineage>
</organism>
<protein>
    <submittedName>
        <fullName evidence="2">Alanine--glyoxylate aminotransferase 2</fullName>
        <ecNumber evidence="2">2.6.1.4</ecNumber>
    </submittedName>
</protein>
<dbReference type="AlphaFoldDB" id="A0AAN8WIV5"/>
<sequence>MVRESGGLCIADEVQTGLGRIGSHFWSFQAHDVVPDILIIGKPLGNGYPMAAVVTSRDIAAVLDDRIKDVSIISTMLNKFIFTIRDDIFSLVELFNDLYDMLSKL</sequence>
<dbReference type="PROSITE" id="PS00600">
    <property type="entry name" value="AA_TRANSFER_CLASS_3"/>
    <property type="match status" value="1"/>
</dbReference>
<comment type="similarity">
    <text evidence="1">Belongs to the class-III pyridoxal-phosphate-dependent aminotransferase family.</text>
</comment>